<dbReference type="Pfam" id="PF12822">
    <property type="entry name" value="ECF_trnsprt"/>
    <property type="match status" value="1"/>
</dbReference>
<protein>
    <submittedName>
        <fullName evidence="2">Membrane protein</fullName>
    </submittedName>
</protein>
<reference evidence="2 3" key="1">
    <citation type="submission" date="2021-01" db="EMBL/GenBank/DDBJ databases">
        <title>Genomic Encyclopedia of Type Strains, Phase IV (KMG-IV): sequencing the most valuable type-strain genomes for metagenomic binning, comparative biology and taxonomic classification.</title>
        <authorList>
            <person name="Goeker M."/>
        </authorList>
    </citation>
    <scope>NUCLEOTIDE SEQUENCE [LARGE SCALE GENOMIC DNA]</scope>
    <source>
        <strain evidence="2 3">DSM 27513</strain>
    </source>
</reference>
<dbReference type="Proteomes" id="UP000809081">
    <property type="component" value="Unassembled WGS sequence"/>
</dbReference>
<keyword evidence="1" id="KW-0812">Transmembrane</keyword>
<keyword evidence="3" id="KW-1185">Reference proteome</keyword>
<proteinExistence type="predicted"/>
<keyword evidence="1" id="KW-1133">Transmembrane helix</keyword>
<evidence type="ECO:0000313" key="2">
    <source>
        <dbReference type="EMBL" id="MBM7636136.1"/>
    </source>
</evidence>
<accession>A0ABS2PM20</accession>
<evidence type="ECO:0000313" key="3">
    <source>
        <dbReference type="Proteomes" id="UP000809081"/>
    </source>
</evidence>
<dbReference type="InterPro" id="IPR024529">
    <property type="entry name" value="ECF_trnsprt_substrate-spec"/>
</dbReference>
<feature type="transmembrane region" description="Helical" evidence="1">
    <location>
        <begin position="159"/>
        <end position="184"/>
    </location>
</feature>
<dbReference type="Gene3D" id="1.10.1760.20">
    <property type="match status" value="1"/>
</dbReference>
<feature type="transmembrane region" description="Helical" evidence="1">
    <location>
        <begin position="93"/>
        <end position="114"/>
    </location>
</feature>
<dbReference type="EMBL" id="JAFBEI010000016">
    <property type="protein sequence ID" value="MBM7636136.1"/>
    <property type="molecule type" value="Genomic_DNA"/>
</dbReference>
<keyword evidence="1" id="KW-0472">Membrane</keyword>
<feature type="transmembrane region" description="Helical" evidence="1">
    <location>
        <begin position="12"/>
        <end position="31"/>
    </location>
</feature>
<organism evidence="2 3">
    <name type="scientific">Streptococcus saliviloxodontae</name>
    <dbReference type="NCBI Taxonomy" id="1349416"/>
    <lineage>
        <taxon>Bacteria</taxon>
        <taxon>Bacillati</taxon>
        <taxon>Bacillota</taxon>
        <taxon>Bacilli</taxon>
        <taxon>Lactobacillales</taxon>
        <taxon>Streptococcaceae</taxon>
        <taxon>Streptococcus</taxon>
    </lineage>
</organism>
<comment type="caution">
    <text evidence="2">The sequence shown here is derived from an EMBL/GenBank/DDBJ whole genome shotgun (WGS) entry which is preliminary data.</text>
</comment>
<feature type="transmembrane region" description="Helical" evidence="1">
    <location>
        <begin position="126"/>
        <end position="153"/>
    </location>
</feature>
<sequence length="193" mass="20891">MNRNQKSSTIATLAIFFAVMLVIHLLSSIIFNVLPVPIKPTLIHIPVIVASIIYGPKIGASLGLFMGIISVVTNTVVQLPTSYLFSPFVDNGNFYSLIIAIVPRVLIGITPYFIYKWTKRTGKFGLLLSGAIGSMTNTVFVLGGIFILFANLYNGNIQALLAVILGTNAIAEMLISAFLTLAIVPTLQKIKLH</sequence>
<dbReference type="RefSeq" id="WP_205017029.1">
    <property type="nucleotide sequence ID" value="NZ_JAFBEI010000016.1"/>
</dbReference>
<evidence type="ECO:0000256" key="1">
    <source>
        <dbReference type="SAM" id="Phobius"/>
    </source>
</evidence>
<name>A0ABS2PM20_9STRE</name>
<gene>
    <name evidence="2" type="ORF">JOC31_000955</name>
</gene>